<comment type="similarity">
    <text evidence="4">Belongs to the zinc-containing alcohol dehydrogenase family.</text>
</comment>
<evidence type="ECO:0000259" key="6">
    <source>
        <dbReference type="Pfam" id="PF08240"/>
    </source>
</evidence>
<evidence type="ECO:0000259" key="5">
    <source>
        <dbReference type="Pfam" id="PF00107"/>
    </source>
</evidence>
<dbReference type="PANTHER" id="PTHR43401">
    <property type="entry name" value="L-THREONINE 3-DEHYDROGENASE"/>
    <property type="match status" value="1"/>
</dbReference>
<dbReference type="OrthoDB" id="9809185at2"/>
<keyword evidence="3" id="KW-0560">Oxidoreductase</keyword>
<keyword evidence="8" id="KW-1185">Reference proteome</keyword>
<evidence type="ECO:0008006" key="9">
    <source>
        <dbReference type="Google" id="ProtNLM"/>
    </source>
</evidence>
<keyword evidence="2 4" id="KW-0862">Zinc</keyword>
<dbReference type="Gene3D" id="3.90.180.10">
    <property type="entry name" value="Medium-chain alcohol dehydrogenases, catalytic domain"/>
    <property type="match status" value="1"/>
</dbReference>
<comment type="caution">
    <text evidence="7">The sequence shown here is derived from an EMBL/GenBank/DDBJ whole genome shotgun (WGS) entry which is preliminary data.</text>
</comment>
<keyword evidence="1 4" id="KW-0479">Metal-binding</keyword>
<reference evidence="8" key="1">
    <citation type="submission" date="2017-11" db="EMBL/GenBank/DDBJ databases">
        <title>The complete genome sequence of Sphingopyxis pomeranensis sp. nov. strain WS5A3p.</title>
        <authorList>
            <person name="Kaminski M.A."/>
        </authorList>
    </citation>
    <scope>NUCLEOTIDE SEQUENCE [LARGE SCALE GENOMIC DNA]</scope>
    <source>
        <strain evidence="8">WS5A3p</strain>
    </source>
</reference>
<evidence type="ECO:0000313" key="7">
    <source>
        <dbReference type="EMBL" id="PQM26521.1"/>
    </source>
</evidence>
<dbReference type="PROSITE" id="PS00059">
    <property type="entry name" value="ADH_ZINC"/>
    <property type="match status" value="1"/>
</dbReference>
<evidence type="ECO:0000256" key="2">
    <source>
        <dbReference type="ARBA" id="ARBA00022833"/>
    </source>
</evidence>
<evidence type="ECO:0000313" key="8">
    <source>
        <dbReference type="Proteomes" id="UP000238954"/>
    </source>
</evidence>
<dbReference type="Gene3D" id="3.40.50.720">
    <property type="entry name" value="NAD(P)-binding Rossmann-like Domain"/>
    <property type="match status" value="1"/>
</dbReference>
<dbReference type="InterPro" id="IPR036291">
    <property type="entry name" value="NAD(P)-bd_dom_sf"/>
</dbReference>
<feature type="domain" description="Alcohol dehydrogenase-like N-terminal" evidence="6">
    <location>
        <begin position="24"/>
        <end position="136"/>
    </location>
</feature>
<dbReference type="InterPro" id="IPR013154">
    <property type="entry name" value="ADH-like_N"/>
</dbReference>
<dbReference type="RefSeq" id="WP_105999895.1">
    <property type="nucleotide sequence ID" value="NZ_CM009578.1"/>
</dbReference>
<comment type="cofactor">
    <cofactor evidence="4">
        <name>Zn(2+)</name>
        <dbReference type="ChEBI" id="CHEBI:29105"/>
    </cofactor>
</comment>
<organism evidence="7 8">
    <name type="scientific">Sphingopyxis lindanitolerans</name>
    <dbReference type="NCBI Taxonomy" id="2054227"/>
    <lineage>
        <taxon>Bacteria</taxon>
        <taxon>Pseudomonadati</taxon>
        <taxon>Pseudomonadota</taxon>
        <taxon>Alphaproteobacteria</taxon>
        <taxon>Sphingomonadales</taxon>
        <taxon>Sphingomonadaceae</taxon>
        <taxon>Sphingopyxis</taxon>
    </lineage>
</organism>
<dbReference type="InterPro" id="IPR013149">
    <property type="entry name" value="ADH-like_C"/>
</dbReference>
<protein>
    <recommendedName>
        <fullName evidence="9">Alcohol dehydrogenase</fullName>
    </recommendedName>
</protein>
<name>A0A2S8B282_9SPHN</name>
<evidence type="ECO:0000256" key="3">
    <source>
        <dbReference type="ARBA" id="ARBA00023002"/>
    </source>
</evidence>
<proteinExistence type="inferred from homology"/>
<dbReference type="Pfam" id="PF00107">
    <property type="entry name" value="ADH_zinc_N"/>
    <property type="match status" value="1"/>
</dbReference>
<dbReference type="Pfam" id="PF08240">
    <property type="entry name" value="ADH_N"/>
    <property type="match status" value="1"/>
</dbReference>
<dbReference type="Proteomes" id="UP000238954">
    <property type="component" value="Chromosome"/>
</dbReference>
<accession>A0A2S8B282</accession>
<dbReference type="InterPro" id="IPR050129">
    <property type="entry name" value="Zn_alcohol_dh"/>
</dbReference>
<dbReference type="PANTHER" id="PTHR43401:SF2">
    <property type="entry name" value="L-THREONINE 3-DEHYDROGENASE"/>
    <property type="match status" value="1"/>
</dbReference>
<dbReference type="SUPFAM" id="SSF51735">
    <property type="entry name" value="NAD(P)-binding Rossmann-fold domains"/>
    <property type="match status" value="1"/>
</dbReference>
<dbReference type="EMBL" id="PHFW01000003">
    <property type="protein sequence ID" value="PQM26521.1"/>
    <property type="molecule type" value="Genomic_DNA"/>
</dbReference>
<dbReference type="AlphaFoldDB" id="A0A2S8B282"/>
<sequence>MKVARISPERAIEVAQIPEPVTVPGTVKVRVERCGICGTDLVARTSPNPRWAVGSVLGHEIVGTVAEVGEGVAGWAAGDRVALYHGSPCGRCEMCTSGRDYLCLDHLDSALGHGVAQGGYAEHIVVSPALLHHIPDALSFDQAGITEPLAIAFHGVNKSSAKPGDAVCILGAGPIGAMTAAALKARDITDVIFIDPNPARRALMAKSGYRAVDLAAVQADGAAALGERRPTAIFECTGHVEAAGLAVELIAYNGRIVLQGVPKAPVQISQYSVVQKEVEIVGSASCTQEEMEEAIGHLAAGRVRAEDIVTAVVPLERADAMFDALLDPAGDQLKVLIAPNMPAN</sequence>
<evidence type="ECO:0000256" key="1">
    <source>
        <dbReference type="ARBA" id="ARBA00022723"/>
    </source>
</evidence>
<dbReference type="SUPFAM" id="SSF50129">
    <property type="entry name" value="GroES-like"/>
    <property type="match status" value="1"/>
</dbReference>
<dbReference type="InterPro" id="IPR002328">
    <property type="entry name" value="ADH_Zn_CS"/>
</dbReference>
<evidence type="ECO:0000256" key="4">
    <source>
        <dbReference type="RuleBase" id="RU361277"/>
    </source>
</evidence>
<dbReference type="GO" id="GO:0008270">
    <property type="term" value="F:zinc ion binding"/>
    <property type="evidence" value="ECO:0007669"/>
    <property type="project" value="InterPro"/>
</dbReference>
<dbReference type="GO" id="GO:0016491">
    <property type="term" value="F:oxidoreductase activity"/>
    <property type="evidence" value="ECO:0007669"/>
    <property type="project" value="UniProtKB-KW"/>
</dbReference>
<gene>
    <name evidence="7" type="ORF">CVO77_15985</name>
</gene>
<dbReference type="InterPro" id="IPR011032">
    <property type="entry name" value="GroES-like_sf"/>
</dbReference>
<feature type="domain" description="Alcohol dehydrogenase-like C-terminal" evidence="5">
    <location>
        <begin position="174"/>
        <end position="298"/>
    </location>
</feature>